<feature type="region of interest" description="Disordered" evidence="1">
    <location>
        <begin position="128"/>
        <end position="229"/>
    </location>
</feature>
<dbReference type="GO" id="GO:0003824">
    <property type="term" value="F:catalytic activity"/>
    <property type="evidence" value="ECO:0007669"/>
    <property type="project" value="InterPro"/>
</dbReference>
<dbReference type="InterPro" id="IPR001544">
    <property type="entry name" value="Aminotrans_IV"/>
</dbReference>
<keyword evidence="3" id="KW-1185">Reference proteome</keyword>
<evidence type="ECO:0000256" key="1">
    <source>
        <dbReference type="SAM" id="MobiDB-lite"/>
    </source>
</evidence>
<proteinExistence type="predicted"/>
<dbReference type="Pfam" id="PF01063">
    <property type="entry name" value="Aminotran_4"/>
    <property type="match status" value="1"/>
</dbReference>
<dbReference type="InterPro" id="IPR036038">
    <property type="entry name" value="Aminotransferase-like"/>
</dbReference>
<dbReference type="Proteomes" id="UP000799536">
    <property type="component" value="Unassembled WGS sequence"/>
</dbReference>
<accession>A0A9P4JP82</accession>
<dbReference type="EMBL" id="ML993911">
    <property type="protein sequence ID" value="KAF2203163.1"/>
    <property type="molecule type" value="Genomic_DNA"/>
</dbReference>
<sequence>MSSISDFKLFTSLRYDPLLLTSEQNSQPNLNFVVPSPFYMLTYHRDRMLEAALHFEFHEVAEKLQDGKALHELLLSKVKAWIENGGKDGPLKLRVLFCPAGELSLDIAPIPPVALSTLYPPSLALPKALSAPHPASRSATPENLNSLPLTGGTLTLGPTDSLPGSSSTSTPSHPAPSNTNTNSNSTTNPTSNPNSSFSPESQPPTWLLRLDHSPTEPTPFTSLKTTHRAPYDTARHRALPTNPTAPLFTEVLLYNPCNELTEGTLTSLYFYRGGRWVTPPVGVPAGEFHGPSIKNLNVNLDGNGSGEDPGTPGEDEGELRKPFPGRWGHSLRSKVGSGGQRGTTRRWALWRGMCMEEPVRVETVRVGELMWVSNGVRGFGLGRVVE</sequence>
<dbReference type="Gene3D" id="3.20.10.10">
    <property type="entry name" value="D-amino Acid Aminotransferase, subunit A, domain 2"/>
    <property type="match status" value="1"/>
</dbReference>
<comment type="caution">
    <text evidence="2">The sequence shown here is derived from an EMBL/GenBank/DDBJ whole genome shotgun (WGS) entry which is preliminary data.</text>
</comment>
<dbReference type="InterPro" id="IPR043132">
    <property type="entry name" value="BCAT-like_C"/>
</dbReference>
<gene>
    <name evidence="2" type="ORF">GQ43DRAFT_390586</name>
</gene>
<evidence type="ECO:0000313" key="2">
    <source>
        <dbReference type="EMBL" id="KAF2203163.1"/>
    </source>
</evidence>
<organism evidence="2 3">
    <name type="scientific">Delitschia confertaspora ATCC 74209</name>
    <dbReference type="NCBI Taxonomy" id="1513339"/>
    <lineage>
        <taxon>Eukaryota</taxon>
        <taxon>Fungi</taxon>
        <taxon>Dikarya</taxon>
        <taxon>Ascomycota</taxon>
        <taxon>Pezizomycotina</taxon>
        <taxon>Dothideomycetes</taxon>
        <taxon>Pleosporomycetidae</taxon>
        <taxon>Pleosporales</taxon>
        <taxon>Delitschiaceae</taxon>
        <taxon>Delitschia</taxon>
    </lineage>
</organism>
<reference evidence="2" key="1">
    <citation type="journal article" date="2020" name="Stud. Mycol.">
        <title>101 Dothideomycetes genomes: a test case for predicting lifestyles and emergence of pathogens.</title>
        <authorList>
            <person name="Haridas S."/>
            <person name="Albert R."/>
            <person name="Binder M."/>
            <person name="Bloem J."/>
            <person name="Labutti K."/>
            <person name="Salamov A."/>
            <person name="Andreopoulos B."/>
            <person name="Baker S."/>
            <person name="Barry K."/>
            <person name="Bills G."/>
            <person name="Bluhm B."/>
            <person name="Cannon C."/>
            <person name="Castanera R."/>
            <person name="Culley D."/>
            <person name="Daum C."/>
            <person name="Ezra D."/>
            <person name="Gonzalez J."/>
            <person name="Henrissat B."/>
            <person name="Kuo A."/>
            <person name="Liang C."/>
            <person name="Lipzen A."/>
            <person name="Lutzoni F."/>
            <person name="Magnuson J."/>
            <person name="Mondo S."/>
            <person name="Nolan M."/>
            <person name="Ohm R."/>
            <person name="Pangilinan J."/>
            <person name="Park H.-J."/>
            <person name="Ramirez L."/>
            <person name="Alfaro M."/>
            <person name="Sun H."/>
            <person name="Tritt A."/>
            <person name="Yoshinaga Y."/>
            <person name="Zwiers L.-H."/>
            <person name="Turgeon B."/>
            <person name="Goodwin S."/>
            <person name="Spatafora J."/>
            <person name="Crous P."/>
            <person name="Grigoriev I."/>
        </authorList>
    </citation>
    <scope>NUCLEOTIDE SEQUENCE</scope>
    <source>
        <strain evidence="2">ATCC 74209</strain>
    </source>
</reference>
<feature type="compositionally biased region" description="Low complexity" evidence="1">
    <location>
        <begin position="143"/>
        <end position="204"/>
    </location>
</feature>
<feature type="region of interest" description="Disordered" evidence="1">
    <location>
        <begin position="301"/>
        <end position="341"/>
    </location>
</feature>
<evidence type="ECO:0008006" key="4">
    <source>
        <dbReference type="Google" id="ProtNLM"/>
    </source>
</evidence>
<protein>
    <recommendedName>
        <fullName evidence="4">Aminotransferase, class IV</fullName>
    </recommendedName>
</protein>
<dbReference type="AlphaFoldDB" id="A0A9P4JP82"/>
<dbReference type="OrthoDB" id="5288718at2759"/>
<name>A0A9P4JP82_9PLEO</name>
<dbReference type="SUPFAM" id="SSF56752">
    <property type="entry name" value="D-aminoacid aminotransferase-like PLP-dependent enzymes"/>
    <property type="match status" value="1"/>
</dbReference>
<evidence type="ECO:0000313" key="3">
    <source>
        <dbReference type="Proteomes" id="UP000799536"/>
    </source>
</evidence>